<accession>A0A2P2QI06</accession>
<sequence>MHQSKENTPVHPTKLQTPVHCLPLT</sequence>
<evidence type="ECO:0000256" key="1">
    <source>
        <dbReference type="SAM" id="MobiDB-lite"/>
    </source>
</evidence>
<proteinExistence type="predicted"/>
<organism evidence="2">
    <name type="scientific">Rhizophora mucronata</name>
    <name type="common">Asiatic mangrove</name>
    <dbReference type="NCBI Taxonomy" id="61149"/>
    <lineage>
        <taxon>Eukaryota</taxon>
        <taxon>Viridiplantae</taxon>
        <taxon>Streptophyta</taxon>
        <taxon>Embryophyta</taxon>
        <taxon>Tracheophyta</taxon>
        <taxon>Spermatophyta</taxon>
        <taxon>Magnoliopsida</taxon>
        <taxon>eudicotyledons</taxon>
        <taxon>Gunneridae</taxon>
        <taxon>Pentapetalae</taxon>
        <taxon>rosids</taxon>
        <taxon>fabids</taxon>
        <taxon>Malpighiales</taxon>
        <taxon>Rhizophoraceae</taxon>
        <taxon>Rhizophora</taxon>
    </lineage>
</organism>
<feature type="region of interest" description="Disordered" evidence="1">
    <location>
        <begin position="1"/>
        <end position="25"/>
    </location>
</feature>
<protein>
    <submittedName>
        <fullName evidence="2">Uncharacterized protein</fullName>
    </submittedName>
</protein>
<evidence type="ECO:0000313" key="2">
    <source>
        <dbReference type="EMBL" id="MBX66623.1"/>
    </source>
</evidence>
<name>A0A2P2QI06_RHIMU</name>
<reference evidence="2" key="1">
    <citation type="submission" date="2018-02" db="EMBL/GenBank/DDBJ databases">
        <title>Rhizophora mucronata_Transcriptome.</title>
        <authorList>
            <person name="Meera S.P."/>
            <person name="Sreeshan A."/>
            <person name="Augustine A."/>
        </authorList>
    </citation>
    <scope>NUCLEOTIDE SEQUENCE</scope>
    <source>
        <tissue evidence="2">Leaf</tissue>
    </source>
</reference>
<dbReference type="AlphaFoldDB" id="A0A2P2QI06"/>
<dbReference type="EMBL" id="GGEC01086139">
    <property type="protein sequence ID" value="MBX66623.1"/>
    <property type="molecule type" value="Transcribed_RNA"/>
</dbReference>